<protein>
    <submittedName>
        <fullName evidence="2">Uncharacterized protein</fullName>
    </submittedName>
</protein>
<name>A0A1Y5T2V8_9RHOB</name>
<evidence type="ECO:0000256" key="1">
    <source>
        <dbReference type="SAM" id="MobiDB-lite"/>
    </source>
</evidence>
<reference evidence="2 3" key="1">
    <citation type="submission" date="2017-03" db="EMBL/GenBank/DDBJ databases">
        <authorList>
            <person name="Afonso C.L."/>
            <person name="Miller P.J."/>
            <person name="Scott M.A."/>
            <person name="Spackman E."/>
            <person name="Goraichik I."/>
            <person name="Dimitrov K.M."/>
            <person name="Suarez D.L."/>
            <person name="Swayne D.E."/>
        </authorList>
    </citation>
    <scope>NUCLEOTIDE SEQUENCE [LARGE SCALE GENOMIC DNA]</scope>
    <source>
        <strain evidence="2 3">CECT 7680</strain>
    </source>
</reference>
<accession>A0A1Y5T2V8</accession>
<proteinExistence type="predicted"/>
<dbReference type="Proteomes" id="UP000193409">
    <property type="component" value="Unassembled WGS sequence"/>
</dbReference>
<sequence>MWQRGNQDPGKRVAPFRGNGRRNMHHRHFGCIAENHRMAPRVHRTVDIRAWIDAIGLVRAIRRQLGMGIGMGDLVPGM</sequence>
<dbReference type="AlphaFoldDB" id="A0A1Y5T2V8"/>
<evidence type="ECO:0000313" key="3">
    <source>
        <dbReference type="Proteomes" id="UP000193409"/>
    </source>
</evidence>
<evidence type="ECO:0000313" key="2">
    <source>
        <dbReference type="EMBL" id="SLN54314.1"/>
    </source>
</evidence>
<feature type="region of interest" description="Disordered" evidence="1">
    <location>
        <begin position="1"/>
        <end position="22"/>
    </location>
</feature>
<organism evidence="2 3">
    <name type="scientific">Pseudoruegeria aquimaris</name>
    <dbReference type="NCBI Taxonomy" id="393663"/>
    <lineage>
        <taxon>Bacteria</taxon>
        <taxon>Pseudomonadati</taxon>
        <taxon>Pseudomonadota</taxon>
        <taxon>Alphaproteobacteria</taxon>
        <taxon>Rhodobacterales</taxon>
        <taxon>Roseobacteraceae</taxon>
        <taxon>Pseudoruegeria</taxon>
    </lineage>
</organism>
<dbReference type="EMBL" id="FWFQ01000022">
    <property type="protein sequence ID" value="SLN54314.1"/>
    <property type="molecule type" value="Genomic_DNA"/>
</dbReference>
<keyword evidence="3" id="KW-1185">Reference proteome</keyword>
<gene>
    <name evidence="2" type="ORF">PSA7680_02834</name>
</gene>